<dbReference type="PROSITE" id="PS51736">
    <property type="entry name" value="RECOMBINASES_3"/>
    <property type="match status" value="1"/>
</dbReference>
<dbReference type="EMBL" id="VUMB01000053">
    <property type="protein sequence ID" value="MSS41828.1"/>
    <property type="molecule type" value="Genomic_DNA"/>
</dbReference>
<dbReference type="PROSITE" id="PS00398">
    <property type="entry name" value="RECOMBINASES_2"/>
    <property type="match status" value="1"/>
</dbReference>
<keyword evidence="3" id="KW-0233">DNA recombination</keyword>
<feature type="domain" description="Resolvase/invertase-type recombinase catalytic" evidence="5">
    <location>
        <begin position="2"/>
        <end position="156"/>
    </location>
</feature>
<feature type="active site" description="O-(5'-phospho-DNA)-serine intermediate" evidence="4">
    <location>
        <position position="10"/>
    </location>
</feature>
<evidence type="ECO:0000259" key="5">
    <source>
        <dbReference type="PROSITE" id="PS51736"/>
    </source>
</evidence>
<dbReference type="InterPro" id="IPR036162">
    <property type="entry name" value="Resolvase-like_N_sf"/>
</dbReference>
<gene>
    <name evidence="6" type="ORF">FYJ37_16215</name>
</gene>
<proteinExistence type="predicted"/>
<keyword evidence="2" id="KW-0238">DNA-binding</keyword>
<dbReference type="GO" id="GO:0003677">
    <property type="term" value="F:DNA binding"/>
    <property type="evidence" value="ECO:0007669"/>
    <property type="project" value="UniProtKB-KW"/>
</dbReference>
<dbReference type="Pfam" id="PF00239">
    <property type="entry name" value="Resolvase"/>
    <property type="match status" value="1"/>
</dbReference>
<dbReference type="RefSeq" id="WP_154322861.1">
    <property type="nucleotide sequence ID" value="NZ_CP045695.1"/>
</dbReference>
<dbReference type="SUPFAM" id="SSF53041">
    <property type="entry name" value="Resolvase-like"/>
    <property type="match status" value="1"/>
</dbReference>
<dbReference type="InterPro" id="IPR050639">
    <property type="entry name" value="SSR_resolvase"/>
</dbReference>
<dbReference type="SMART" id="SM00857">
    <property type="entry name" value="Resolvase"/>
    <property type="match status" value="1"/>
</dbReference>
<dbReference type="InterPro" id="IPR006118">
    <property type="entry name" value="Recombinase_CS"/>
</dbReference>
<reference evidence="6 7" key="1">
    <citation type="submission" date="2019-08" db="EMBL/GenBank/DDBJ databases">
        <title>In-depth cultivation of the pig gut microbiome towards novel bacterial diversity and tailored functional studies.</title>
        <authorList>
            <person name="Wylensek D."/>
            <person name="Hitch T.C.A."/>
            <person name="Clavel T."/>
        </authorList>
    </citation>
    <scope>NUCLEOTIDE SEQUENCE [LARGE SCALE GENOMIC DNA]</scope>
    <source>
        <strain evidence="6 7">BL-389-WT-3D</strain>
    </source>
</reference>
<evidence type="ECO:0000256" key="4">
    <source>
        <dbReference type="PIRSR" id="PIRSR606118-50"/>
    </source>
</evidence>
<accession>A0A844F5V8</accession>
<name>A0A844F5V8_CLOSV</name>
<organism evidence="6 7">
    <name type="scientific">Clostridium scindens (strain JCM 10418 / VPI 12708)</name>
    <dbReference type="NCBI Taxonomy" id="29347"/>
    <lineage>
        <taxon>Bacteria</taxon>
        <taxon>Bacillati</taxon>
        <taxon>Bacillota</taxon>
        <taxon>Clostridia</taxon>
        <taxon>Lachnospirales</taxon>
        <taxon>Lachnospiraceae</taxon>
    </lineage>
</organism>
<comment type="caution">
    <text evidence="6">The sequence shown here is derived from an EMBL/GenBank/DDBJ whole genome shotgun (WGS) entry which is preliminary data.</text>
</comment>
<evidence type="ECO:0000256" key="1">
    <source>
        <dbReference type="ARBA" id="ARBA00022908"/>
    </source>
</evidence>
<dbReference type="PANTHER" id="PTHR30461:SF25">
    <property type="entry name" value="RESOLVASE-RELATED"/>
    <property type="match status" value="1"/>
</dbReference>
<dbReference type="AlphaFoldDB" id="A0A844F5V8"/>
<dbReference type="InterPro" id="IPR006119">
    <property type="entry name" value="Resolv_N"/>
</dbReference>
<evidence type="ECO:0000256" key="3">
    <source>
        <dbReference type="ARBA" id="ARBA00023172"/>
    </source>
</evidence>
<evidence type="ECO:0000256" key="2">
    <source>
        <dbReference type="ARBA" id="ARBA00023125"/>
    </source>
</evidence>
<dbReference type="GO" id="GO:0015074">
    <property type="term" value="P:DNA integration"/>
    <property type="evidence" value="ECO:0007669"/>
    <property type="project" value="UniProtKB-KW"/>
</dbReference>
<keyword evidence="1" id="KW-0229">DNA integration</keyword>
<evidence type="ECO:0000313" key="7">
    <source>
        <dbReference type="Proteomes" id="UP000462363"/>
    </source>
</evidence>
<dbReference type="GO" id="GO:0000150">
    <property type="term" value="F:DNA strand exchange activity"/>
    <property type="evidence" value="ECO:0007669"/>
    <property type="project" value="InterPro"/>
</dbReference>
<protein>
    <submittedName>
        <fullName evidence="6">Recombinase family protein</fullName>
    </submittedName>
</protein>
<sequence length="219" mass="25894">MAYYGYHRTSTKEQHLDRGIIEIQRFCESQNIKLAGIFTDKLTGKNFDRPRYTVLVEDVLREGDTLIITELDRLGRNKQEILKQLQILKDKGVRVMVLELPTTLIDLSQMDNALARLMIETINNVLIEIYASLAQAEMEKKEKRQREGMEAKKLRGEWDEVGRPRAIEPEKFNQEFLRVIEKEVTPTQLQRELGLTASTFYRYRKDFFKKYPQFVQFQK</sequence>
<dbReference type="Proteomes" id="UP000462363">
    <property type="component" value="Unassembled WGS sequence"/>
</dbReference>
<dbReference type="PANTHER" id="PTHR30461">
    <property type="entry name" value="DNA-INVERTASE FROM LAMBDOID PROPHAGE"/>
    <property type="match status" value="1"/>
</dbReference>
<evidence type="ECO:0000313" key="6">
    <source>
        <dbReference type="EMBL" id="MSS41828.1"/>
    </source>
</evidence>
<dbReference type="Gene3D" id="3.40.50.1390">
    <property type="entry name" value="Resolvase, N-terminal catalytic domain"/>
    <property type="match status" value="1"/>
</dbReference>